<keyword evidence="3 6" id="KW-0479">Metal-binding</keyword>
<protein>
    <recommendedName>
        <fullName evidence="10">Cytochrome P450</fullName>
    </recommendedName>
</protein>
<keyword evidence="5 6" id="KW-0408">Iron</keyword>
<dbReference type="AlphaFoldDB" id="A0AAN6GQ65"/>
<dbReference type="GO" id="GO:0005506">
    <property type="term" value="F:iron ion binding"/>
    <property type="evidence" value="ECO:0007669"/>
    <property type="project" value="InterPro"/>
</dbReference>
<evidence type="ECO:0000313" key="8">
    <source>
        <dbReference type="EMBL" id="KAK0549158.1"/>
    </source>
</evidence>
<sequence length="657" mass="74629">MHSLLSSLNSAQSSLAWNDVHWLRLLLRLPIYLATIAFFLIALFLTYAFFRWFQRWVRFQLRIDIYKSLKMPQPPSPRWQFHFIGHLRAILRMPPAEAHLAYMRETDCPVYTYRTYLFADRVFLGDPKAIAYILSSQNSYDFEKPKFVRDFLTNVLGEGVLVSEGEKHRRARRVLQPAFTLGTIRALTPVFFKYALQLRKSWLDCVDKTEGPASRAFLPGQSDISATVSSKGRPVLNVAIWLGLATMDIIGEAGFGHEFKSLEGTSNPSAAEDVIKRAFVSITAASESPNAFDIITLIAARITGLSIFQRLPTKRSRRIARQYKLLREISQEIISKKKAEAKEEIEALRSASSRSYGFSASSQAEKEKNKAPQVLSVSATKQMFDDLNDGSERPRDIIHQMLRANLSKDLPETLKLKDDEMLPQITTLLLAGQETTSTQLTWCLAELARPENKHFQTALRQEARDVFGGRDEIRHDELQSMPFLDHVTLEIMRLRSAVPSSLRVPKSDHVLPLSQAYVTRDGKSTFDRVPIKKGQDLFIFIQALNRSPFLWGPDADQFNPHRWENLPETITSLSPDWSSGSPSQGLWTFLAGPRGCIGRTFAIAEFKAILATIIRDLEFDIIPDWEIEAKQDVVLGARIKGQEHLKKQMPLRVSRAP</sequence>
<evidence type="ECO:0008006" key="10">
    <source>
        <dbReference type="Google" id="ProtNLM"/>
    </source>
</evidence>
<evidence type="ECO:0000256" key="2">
    <source>
        <dbReference type="ARBA" id="ARBA00010617"/>
    </source>
</evidence>
<evidence type="ECO:0000256" key="4">
    <source>
        <dbReference type="ARBA" id="ARBA00023002"/>
    </source>
</evidence>
<evidence type="ECO:0000256" key="6">
    <source>
        <dbReference type="PIRSR" id="PIRSR602403-1"/>
    </source>
</evidence>
<dbReference type="InterPro" id="IPR050121">
    <property type="entry name" value="Cytochrome_P450_monoxygenase"/>
</dbReference>
<dbReference type="PRINTS" id="PR00385">
    <property type="entry name" value="P450"/>
</dbReference>
<organism evidence="8 9">
    <name type="scientific">Tilletia horrida</name>
    <dbReference type="NCBI Taxonomy" id="155126"/>
    <lineage>
        <taxon>Eukaryota</taxon>
        <taxon>Fungi</taxon>
        <taxon>Dikarya</taxon>
        <taxon>Basidiomycota</taxon>
        <taxon>Ustilaginomycotina</taxon>
        <taxon>Exobasidiomycetes</taxon>
        <taxon>Tilletiales</taxon>
        <taxon>Tilletiaceae</taxon>
        <taxon>Tilletia</taxon>
    </lineage>
</organism>
<keyword evidence="7" id="KW-0812">Transmembrane</keyword>
<keyword evidence="7" id="KW-1133">Transmembrane helix</keyword>
<dbReference type="Pfam" id="PF00067">
    <property type="entry name" value="p450"/>
    <property type="match status" value="1"/>
</dbReference>
<keyword evidence="6" id="KW-0349">Heme</keyword>
<proteinExistence type="inferred from homology"/>
<reference evidence="8" key="1">
    <citation type="journal article" date="2023" name="PhytoFront">
        <title>Draft Genome Resources of Seven Strains of Tilletia horrida, Causal Agent of Kernel Smut of Rice.</title>
        <authorList>
            <person name="Khanal S."/>
            <person name="Antony Babu S."/>
            <person name="Zhou X.G."/>
        </authorList>
    </citation>
    <scope>NUCLEOTIDE SEQUENCE</scope>
    <source>
        <strain evidence="8">TX6</strain>
    </source>
</reference>
<dbReference type="SUPFAM" id="SSF48264">
    <property type="entry name" value="Cytochrome P450"/>
    <property type="match status" value="1"/>
</dbReference>
<dbReference type="EMBL" id="JAPDMZ010000119">
    <property type="protein sequence ID" value="KAK0549158.1"/>
    <property type="molecule type" value="Genomic_DNA"/>
</dbReference>
<keyword evidence="9" id="KW-1185">Reference proteome</keyword>
<dbReference type="GO" id="GO:0016705">
    <property type="term" value="F:oxidoreductase activity, acting on paired donors, with incorporation or reduction of molecular oxygen"/>
    <property type="evidence" value="ECO:0007669"/>
    <property type="project" value="InterPro"/>
</dbReference>
<dbReference type="Gene3D" id="1.10.630.10">
    <property type="entry name" value="Cytochrome P450"/>
    <property type="match status" value="1"/>
</dbReference>
<feature type="transmembrane region" description="Helical" evidence="7">
    <location>
        <begin position="29"/>
        <end position="50"/>
    </location>
</feature>
<name>A0AAN6GQ65_9BASI</name>
<evidence type="ECO:0000256" key="1">
    <source>
        <dbReference type="ARBA" id="ARBA00001971"/>
    </source>
</evidence>
<dbReference type="GO" id="GO:0020037">
    <property type="term" value="F:heme binding"/>
    <property type="evidence" value="ECO:0007669"/>
    <property type="project" value="InterPro"/>
</dbReference>
<dbReference type="Proteomes" id="UP001176517">
    <property type="component" value="Unassembled WGS sequence"/>
</dbReference>
<feature type="binding site" description="axial binding residue" evidence="6">
    <location>
        <position position="596"/>
    </location>
    <ligand>
        <name>heme</name>
        <dbReference type="ChEBI" id="CHEBI:30413"/>
    </ligand>
    <ligandPart>
        <name>Fe</name>
        <dbReference type="ChEBI" id="CHEBI:18248"/>
    </ligandPart>
</feature>
<comment type="caution">
    <text evidence="8">The sequence shown here is derived from an EMBL/GenBank/DDBJ whole genome shotgun (WGS) entry which is preliminary data.</text>
</comment>
<dbReference type="PANTHER" id="PTHR24305:SF166">
    <property type="entry name" value="CYTOCHROME P450 12A4, MITOCHONDRIAL-RELATED"/>
    <property type="match status" value="1"/>
</dbReference>
<accession>A0AAN6GQ65</accession>
<dbReference type="InterPro" id="IPR036396">
    <property type="entry name" value="Cyt_P450_sf"/>
</dbReference>
<dbReference type="InterPro" id="IPR002403">
    <property type="entry name" value="Cyt_P450_E_grp-IV"/>
</dbReference>
<evidence type="ECO:0000256" key="3">
    <source>
        <dbReference type="ARBA" id="ARBA00022723"/>
    </source>
</evidence>
<dbReference type="InterPro" id="IPR001128">
    <property type="entry name" value="Cyt_P450"/>
</dbReference>
<keyword evidence="7" id="KW-0472">Membrane</keyword>
<comment type="cofactor">
    <cofactor evidence="1 6">
        <name>heme</name>
        <dbReference type="ChEBI" id="CHEBI:30413"/>
    </cofactor>
</comment>
<dbReference type="PRINTS" id="PR00465">
    <property type="entry name" value="EP450IV"/>
</dbReference>
<evidence type="ECO:0000256" key="5">
    <source>
        <dbReference type="ARBA" id="ARBA00023004"/>
    </source>
</evidence>
<gene>
    <name evidence="8" type="ORF">OC846_004177</name>
</gene>
<evidence type="ECO:0000256" key="7">
    <source>
        <dbReference type="SAM" id="Phobius"/>
    </source>
</evidence>
<comment type="similarity">
    <text evidence="2">Belongs to the cytochrome P450 family.</text>
</comment>
<keyword evidence="4" id="KW-0560">Oxidoreductase</keyword>
<dbReference type="PANTHER" id="PTHR24305">
    <property type="entry name" value="CYTOCHROME P450"/>
    <property type="match status" value="1"/>
</dbReference>
<dbReference type="GO" id="GO:0004497">
    <property type="term" value="F:monooxygenase activity"/>
    <property type="evidence" value="ECO:0007669"/>
    <property type="project" value="InterPro"/>
</dbReference>
<evidence type="ECO:0000313" key="9">
    <source>
        <dbReference type="Proteomes" id="UP001176517"/>
    </source>
</evidence>